<proteinExistence type="predicted"/>
<dbReference type="EMBL" id="CM007364">
    <property type="protein sequence ID" value="OIW13235.1"/>
    <property type="molecule type" value="Genomic_DNA"/>
</dbReference>
<evidence type="ECO:0000313" key="2">
    <source>
        <dbReference type="EMBL" id="OIW13235.1"/>
    </source>
</evidence>
<name>A0A1J7IKD8_LUPAN</name>
<dbReference type="Gramene" id="OIW13235">
    <property type="protein sequence ID" value="OIW13235"/>
    <property type="gene ID" value="TanjilG_02369"/>
</dbReference>
<accession>A0A1J7IKD8</accession>
<sequence length="76" mass="8319">MRGGITEPSPSHIHRATTVNHLGRDCCSSPLEDKGQSPSLPRRALLCHHRESHPPGPSHEPCSLPPLPLKEEKFGN</sequence>
<keyword evidence="3" id="KW-1185">Reference proteome</keyword>
<feature type="compositionally biased region" description="Pro residues" evidence="1">
    <location>
        <begin position="54"/>
        <end position="68"/>
    </location>
</feature>
<dbReference type="Proteomes" id="UP000188354">
    <property type="component" value="Chromosome LG04"/>
</dbReference>
<protein>
    <submittedName>
        <fullName evidence="2">Uncharacterized protein</fullName>
    </submittedName>
</protein>
<organism evidence="2 3">
    <name type="scientific">Lupinus angustifolius</name>
    <name type="common">Narrow-leaved blue lupine</name>
    <dbReference type="NCBI Taxonomy" id="3871"/>
    <lineage>
        <taxon>Eukaryota</taxon>
        <taxon>Viridiplantae</taxon>
        <taxon>Streptophyta</taxon>
        <taxon>Embryophyta</taxon>
        <taxon>Tracheophyta</taxon>
        <taxon>Spermatophyta</taxon>
        <taxon>Magnoliopsida</taxon>
        <taxon>eudicotyledons</taxon>
        <taxon>Gunneridae</taxon>
        <taxon>Pentapetalae</taxon>
        <taxon>rosids</taxon>
        <taxon>fabids</taxon>
        <taxon>Fabales</taxon>
        <taxon>Fabaceae</taxon>
        <taxon>Papilionoideae</taxon>
        <taxon>50 kb inversion clade</taxon>
        <taxon>genistoids sensu lato</taxon>
        <taxon>core genistoids</taxon>
        <taxon>Genisteae</taxon>
        <taxon>Lupinus</taxon>
    </lineage>
</organism>
<feature type="region of interest" description="Disordered" evidence="1">
    <location>
        <begin position="48"/>
        <end position="76"/>
    </location>
</feature>
<dbReference type="AlphaFoldDB" id="A0A1J7IKD8"/>
<reference evidence="2 3" key="1">
    <citation type="journal article" date="2017" name="Plant Biotechnol. J.">
        <title>A comprehensive draft genome sequence for lupin (Lupinus angustifolius), an emerging health food: insights into plant-microbe interactions and legume evolution.</title>
        <authorList>
            <person name="Hane J.K."/>
            <person name="Ming Y."/>
            <person name="Kamphuis L.G."/>
            <person name="Nelson M.N."/>
            <person name="Garg G."/>
            <person name="Atkins C.A."/>
            <person name="Bayer P.E."/>
            <person name="Bravo A."/>
            <person name="Bringans S."/>
            <person name="Cannon S."/>
            <person name="Edwards D."/>
            <person name="Foley R."/>
            <person name="Gao L.L."/>
            <person name="Harrison M.J."/>
            <person name="Huang W."/>
            <person name="Hurgobin B."/>
            <person name="Li S."/>
            <person name="Liu C.W."/>
            <person name="McGrath A."/>
            <person name="Morahan G."/>
            <person name="Murray J."/>
            <person name="Weller J."/>
            <person name="Jian J."/>
            <person name="Singh K.B."/>
        </authorList>
    </citation>
    <scope>NUCLEOTIDE SEQUENCE [LARGE SCALE GENOMIC DNA]</scope>
    <source>
        <strain evidence="3">cv. Tanjil</strain>
        <tissue evidence="2">Whole plant</tissue>
    </source>
</reference>
<evidence type="ECO:0000256" key="1">
    <source>
        <dbReference type="SAM" id="MobiDB-lite"/>
    </source>
</evidence>
<evidence type="ECO:0000313" key="3">
    <source>
        <dbReference type="Proteomes" id="UP000188354"/>
    </source>
</evidence>
<gene>
    <name evidence="2" type="ORF">TanjilG_02369</name>
</gene>